<gene>
    <name evidence="1" type="ORF">MEUPH1_LOCUS22996</name>
</gene>
<evidence type="ECO:0000313" key="1">
    <source>
        <dbReference type="EMBL" id="CAI6368664.1"/>
    </source>
</evidence>
<dbReference type="AlphaFoldDB" id="A0AAV0XLU9"/>
<protein>
    <submittedName>
        <fullName evidence="1">Uncharacterized protein</fullName>
    </submittedName>
</protein>
<evidence type="ECO:0000313" key="2">
    <source>
        <dbReference type="Proteomes" id="UP001160148"/>
    </source>
</evidence>
<comment type="caution">
    <text evidence="1">The sequence shown here is derived from an EMBL/GenBank/DDBJ whole genome shotgun (WGS) entry which is preliminary data.</text>
</comment>
<dbReference type="Proteomes" id="UP001160148">
    <property type="component" value="Unassembled WGS sequence"/>
</dbReference>
<keyword evidence="2" id="KW-1185">Reference proteome</keyword>
<sequence length="91" mass="9600">MMMTTREVRGKRGDGVGGARKVCAATNYSTVVRVSESYVHSYGGVRREVENRCESVDDGLGPGAAVKGLGGWVGGAARTRQRGVIMGLNRA</sequence>
<dbReference type="EMBL" id="CARXXK010000005">
    <property type="protein sequence ID" value="CAI6368664.1"/>
    <property type="molecule type" value="Genomic_DNA"/>
</dbReference>
<proteinExistence type="predicted"/>
<reference evidence="1 2" key="1">
    <citation type="submission" date="2023-01" db="EMBL/GenBank/DDBJ databases">
        <authorList>
            <person name="Whitehead M."/>
        </authorList>
    </citation>
    <scope>NUCLEOTIDE SEQUENCE [LARGE SCALE GENOMIC DNA]</scope>
</reference>
<accession>A0AAV0XLU9</accession>
<name>A0AAV0XLU9_9HEMI</name>
<organism evidence="1 2">
    <name type="scientific">Macrosiphum euphorbiae</name>
    <name type="common">potato aphid</name>
    <dbReference type="NCBI Taxonomy" id="13131"/>
    <lineage>
        <taxon>Eukaryota</taxon>
        <taxon>Metazoa</taxon>
        <taxon>Ecdysozoa</taxon>
        <taxon>Arthropoda</taxon>
        <taxon>Hexapoda</taxon>
        <taxon>Insecta</taxon>
        <taxon>Pterygota</taxon>
        <taxon>Neoptera</taxon>
        <taxon>Paraneoptera</taxon>
        <taxon>Hemiptera</taxon>
        <taxon>Sternorrhyncha</taxon>
        <taxon>Aphidomorpha</taxon>
        <taxon>Aphidoidea</taxon>
        <taxon>Aphididae</taxon>
        <taxon>Macrosiphini</taxon>
        <taxon>Macrosiphum</taxon>
    </lineage>
</organism>